<organism evidence="3 4">
    <name type="scientific">Rubus argutus</name>
    <name type="common">Southern blackberry</name>
    <dbReference type="NCBI Taxonomy" id="59490"/>
    <lineage>
        <taxon>Eukaryota</taxon>
        <taxon>Viridiplantae</taxon>
        <taxon>Streptophyta</taxon>
        <taxon>Embryophyta</taxon>
        <taxon>Tracheophyta</taxon>
        <taxon>Spermatophyta</taxon>
        <taxon>Magnoliopsida</taxon>
        <taxon>eudicotyledons</taxon>
        <taxon>Gunneridae</taxon>
        <taxon>Pentapetalae</taxon>
        <taxon>rosids</taxon>
        <taxon>fabids</taxon>
        <taxon>Rosales</taxon>
        <taxon>Rosaceae</taxon>
        <taxon>Rosoideae</taxon>
        <taxon>Rosoideae incertae sedis</taxon>
        <taxon>Rubus</taxon>
    </lineage>
</organism>
<dbReference type="Proteomes" id="UP001457282">
    <property type="component" value="Unassembled WGS sequence"/>
</dbReference>
<evidence type="ECO:0000313" key="3">
    <source>
        <dbReference type="EMBL" id="KAK9931564.1"/>
    </source>
</evidence>
<protein>
    <submittedName>
        <fullName evidence="3">Uncharacterized protein</fullName>
    </submittedName>
</protein>
<feature type="compositionally biased region" description="Polar residues" evidence="2">
    <location>
        <begin position="158"/>
        <end position="172"/>
    </location>
</feature>
<dbReference type="GO" id="GO:0005085">
    <property type="term" value="F:guanyl-nucleotide exchange factor activity"/>
    <property type="evidence" value="ECO:0007669"/>
    <property type="project" value="TreeGrafter"/>
</dbReference>
<dbReference type="InterPro" id="IPR051501">
    <property type="entry name" value="eIF2B_alpha/beta/delta"/>
</dbReference>
<dbReference type="GO" id="GO:0005851">
    <property type="term" value="C:eukaryotic translation initiation factor 2B complex"/>
    <property type="evidence" value="ECO:0007669"/>
    <property type="project" value="TreeGrafter"/>
</dbReference>
<dbReference type="AlphaFoldDB" id="A0AAW1X4Z3"/>
<comment type="caution">
    <text evidence="3">The sequence shown here is derived from an EMBL/GenBank/DDBJ whole genome shotgun (WGS) entry which is preliminary data.</text>
</comment>
<proteinExistence type="inferred from homology"/>
<feature type="region of interest" description="Disordered" evidence="2">
    <location>
        <begin position="148"/>
        <end position="172"/>
    </location>
</feature>
<evidence type="ECO:0000313" key="4">
    <source>
        <dbReference type="Proteomes" id="UP001457282"/>
    </source>
</evidence>
<comment type="similarity">
    <text evidence="1">Belongs to the eIF-2B alpha/beta/delta subunits family.</text>
</comment>
<dbReference type="EMBL" id="JBEDUW010000004">
    <property type="protein sequence ID" value="KAK9931564.1"/>
    <property type="molecule type" value="Genomic_DNA"/>
</dbReference>
<dbReference type="PANTHER" id="PTHR45860:SF1">
    <property type="entry name" value="TRANSLATION INITIATION FACTOR EIF-2B SUBUNIT ALPHA"/>
    <property type="match status" value="1"/>
</dbReference>
<evidence type="ECO:0000256" key="2">
    <source>
        <dbReference type="SAM" id="MobiDB-lite"/>
    </source>
</evidence>
<dbReference type="PANTHER" id="PTHR45860">
    <property type="entry name" value="TRANSLATION INITIATION FACTOR EIF-2B SUBUNIT ALPHA"/>
    <property type="match status" value="1"/>
</dbReference>
<feature type="region of interest" description="Disordered" evidence="2">
    <location>
        <begin position="102"/>
        <end position="127"/>
    </location>
</feature>
<gene>
    <name evidence="3" type="ORF">M0R45_018836</name>
</gene>
<accession>A0AAW1X4Z3</accession>
<evidence type="ECO:0000256" key="1">
    <source>
        <dbReference type="ARBA" id="ARBA00007251"/>
    </source>
</evidence>
<name>A0AAW1X4Z3_RUBAR</name>
<reference evidence="3 4" key="1">
    <citation type="journal article" date="2023" name="G3 (Bethesda)">
        <title>A chromosome-length genome assembly and annotation of blackberry (Rubus argutus, cv. 'Hillquist').</title>
        <authorList>
            <person name="Bruna T."/>
            <person name="Aryal R."/>
            <person name="Dudchenko O."/>
            <person name="Sargent D.J."/>
            <person name="Mead D."/>
            <person name="Buti M."/>
            <person name="Cavallini A."/>
            <person name="Hytonen T."/>
            <person name="Andres J."/>
            <person name="Pham M."/>
            <person name="Weisz D."/>
            <person name="Mascagni F."/>
            <person name="Usai G."/>
            <person name="Natali L."/>
            <person name="Bassil N."/>
            <person name="Fernandez G.E."/>
            <person name="Lomsadze A."/>
            <person name="Armour M."/>
            <person name="Olukolu B."/>
            <person name="Poorten T."/>
            <person name="Britton C."/>
            <person name="Davik J."/>
            <person name="Ashrafi H."/>
            <person name="Aiden E.L."/>
            <person name="Borodovsky M."/>
            <person name="Worthington M."/>
        </authorList>
    </citation>
    <scope>NUCLEOTIDE SEQUENCE [LARGE SCALE GENOMIC DNA]</scope>
    <source>
        <strain evidence="3">PI 553951</strain>
    </source>
</reference>
<sequence length="172" mass="19743">MRYVTRTSALVYEDFNSAKSRLIEWAEKFGEISTKARRIIAFLSQDFIFDGCKFMVCLELFSKYLIEHPEYMVDGLSMPQFSFQIPRPLQENYVRKRPAAPHLTAAAHPSRPHESTEANPIAWAGPDKTDSRLGSLYLEAHVFDPVGRTRAKKRTPSRVYNSINQNISTDSR</sequence>
<keyword evidence="4" id="KW-1185">Reference proteome</keyword>
<dbReference type="GO" id="GO:0003743">
    <property type="term" value="F:translation initiation factor activity"/>
    <property type="evidence" value="ECO:0007669"/>
    <property type="project" value="TreeGrafter"/>
</dbReference>